<dbReference type="PANTHER" id="PTHR24036">
    <property type="entry name" value="SKELETOR-RELATED"/>
    <property type="match status" value="1"/>
</dbReference>
<dbReference type="AlphaFoldDB" id="A0A6A4VJH1"/>
<evidence type="ECO:0000256" key="1">
    <source>
        <dbReference type="ARBA" id="ARBA00022737"/>
    </source>
</evidence>
<sequence length="615" mass="67607">MCGGKNGVRLLNSALINGFSMLTFQRPLAAGDGFDQAILTNSSQAVIWAIGPVNQAGETSYHQKRTRGNMLLDFGRTPQWNCACNEPADRVFYAQIGPTGGKRGYQAITGRVGWGIAWYINGLLVPEINVVRGQTYTFVVEGGLDPERSAKYHPFYITDDPEGGYEFKSDTEKKVSDRRRKCPRVRRRLSGRSRQGAADSLPGRLCSWKEDPGHPADSHGSFGAYQRTLQLDCEEGQPGILQWTPDADTPDTVYYQCFTHRYLGWKINVVDSCGTGDIDYDADYFYEDSLPQQSVTVEETVVPQSLPQEPTYPSAELTFPSADLTSAEQTYSSQYETPETNQVDLGPSPEAAPERRRGPTNRRGAAPAPARRPMKPQRRRPAPETLQRRRSDGPGRREPPPQLPGVVFGRPLGDPEILSQVPRQAAFQAPPPGHKFNAQDIVLETDFIPVQDSDRNNPPLAFEVDEVEGGDGGPWEDNTVTKKTGAPTEGFAPSNWGAVVFRPDEDPRAAIAAAKNRLRNQPGRRQQQQQQVQRPQRPGGLLSGPGSFLGGLLGFLPGLGGGRRRPQLGRAGNTNPHRLLEVSREKEAGAPRRHHPDQVPAGDSAAGGWDRPRHS</sequence>
<accession>A0A6A4VJH1</accession>
<dbReference type="PANTHER" id="PTHR24036:SF13">
    <property type="entry name" value="PROTEIN SKELETOR, ISOFORMS D_E"/>
    <property type="match status" value="1"/>
</dbReference>
<feature type="compositionally biased region" description="Low complexity" evidence="2">
    <location>
        <begin position="361"/>
        <end position="371"/>
    </location>
</feature>
<dbReference type="CDD" id="cd09631">
    <property type="entry name" value="DOMON_DOH"/>
    <property type="match status" value="1"/>
</dbReference>
<feature type="region of interest" description="Disordered" evidence="2">
    <location>
        <begin position="516"/>
        <end position="615"/>
    </location>
</feature>
<evidence type="ECO:0000256" key="2">
    <source>
        <dbReference type="SAM" id="MobiDB-lite"/>
    </source>
</evidence>
<reference evidence="4 5" key="1">
    <citation type="submission" date="2019-07" db="EMBL/GenBank/DDBJ databases">
        <title>Draft genome assembly of a fouling barnacle, Amphibalanus amphitrite (Darwin, 1854): The first reference genome for Thecostraca.</title>
        <authorList>
            <person name="Kim W."/>
        </authorList>
    </citation>
    <scope>NUCLEOTIDE SEQUENCE [LARGE SCALE GENOMIC DNA]</scope>
    <source>
        <strain evidence="4">SNU_AA5</strain>
        <tissue evidence="4">Soma without cirri and trophi</tissue>
    </source>
</reference>
<feature type="compositionally biased region" description="Basic and acidic residues" evidence="2">
    <location>
        <begin position="386"/>
        <end position="399"/>
    </location>
</feature>
<feature type="compositionally biased region" description="Low complexity" evidence="2">
    <location>
        <begin position="521"/>
        <end position="540"/>
    </location>
</feature>
<evidence type="ECO:0000313" key="4">
    <source>
        <dbReference type="EMBL" id="KAF0294155.1"/>
    </source>
</evidence>
<dbReference type="InterPro" id="IPR005018">
    <property type="entry name" value="DOMON_domain"/>
</dbReference>
<protein>
    <submittedName>
        <fullName evidence="4">Protein Skeletor, isoforms B/C</fullName>
    </submittedName>
</protein>
<name>A0A6A4VJH1_AMPAM</name>
<dbReference type="PROSITE" id="PS50836">
    <property type="entry name" value="DOMON"/>
    <property type="match status" value="1"/>
</dbReference>
<organism evidence="4 5">
    <name type="scientific">Amphibalanus amphitrite</name>
    <name type="common">Striped barnacle</name>
    <name type="synonym">Balanus amphitrite</name>
    <dbReference type="NCBI Taxonomy" id="1232801"/>
    <lineage>
        <taxon>Eukaryota</taxon>
        <taxon>Metazoa</taxon>
        <taxon>Ecdysozoa</taxon>
        <taxon>Arthropoda</taxon>
        <taxon>Crustacea</taxon>
        <taxon>Multicrustacea</taxon>
        <taxon>Cirripedia</taxon>
        <taxon>Thoracica</taxon>
        <taxon>Thoracicalcarea</taxon>
        <taxon>Balanomorpha</taxon>
        <taxon>Balanoidea</taxon>
        <taxon>Balanidae</taxon>
        <taxon>Amphibalaninae</taxon>
        <taxon>Amphibalanus</taxon>
    </lineage>
</organism>
<keyword evidence="5" id="KW-1185">Reference proteome</keyword>
<feature type="domain" description="DOMON" evidence="3">
    <location>
        <begin position="1"/>
        <end position="51"/>
    </location>
</feature>
<feature type="compositionally biased region" description="Basic and acidic residues" evidence="2">
    <location>
        <begin position="578"/>
        <end position="590"/>
    </location>
</feature>
<keyword evidence="1" id="KW-0677">Repeat</keyword>
<feature type="region of interest" description="Disordered" evidence="2">
    <location>
        <begin position="325"/>
        <end position="415"/>
    </location>
</feature>
<dbReference type="InterPro" id="IPR045266">
    <property type="entry name" value="DOH_DOMON"/>
</dbReference>
<comment type="caution">
    <text evidence="4">The sequence shown here is derived from an EMBL/GenBank/DDBJ whole genome shotgun (WGS) entry which is preliminary data.</text>
</comment>
<evidence type="ECO:0000259" key="3">
    <source>
        <dbReference type="PROSITE" id="PS50836"/>
    </source>
</evidence>
<gene>
    <name evidence="4" type="primary">Skeletor_1</name>
    <name evidence="4" type="ORF">FJT64_008145</name>
</gene>
<proteinExistence type="predicted"/>
<dbReference type="InterPro" id="IPR052126">
    <property type="entry name" value="Spindle_Org/Thrombomodulin"/>
</dbReference>
<dbReference type="Proteomes" id="UP000440578">
    <property type="component" value="Unassembled WGS sequence"/>
</dbReference>
<dbReference type="OrthoDB" id="2448405at2759"/>
<dbReference type="InterPro" id="IPR057443">
    <property type="entry name" value="At5g54830-like"/>
</dbReference>
<feature type="compositionally biased region" description="Polar residues" evidence="2">
    <location>
        <begin position="325"/>
        <end position="343"/>
    </location>
</feature>
<evidence type="ECO:0000313" key="5">
    <source>
        <dbReference type="Proteomes" id="UP000440578"/>
    </source>
</evidence>
<feature type="compositionally biased region" description="Gly residues" evidence="2">
    <location>
        <begin position="541"/>
        <end position="561"/>
    </location>
</feature>
<dbReference type="Pfam" id="PF25489">
    <property type="entry name" value="At5g54830"/>
    <property type="match status" value="1"/>
</dbReference>
<dbReference type="EMBL" id="VIIS01001700">
    <property type="protein sequence ID" value="KAF0294155.1"/>
    <property type="molecule type" value="Genomic_DNA"/>
</dbReference>